<sequence length="370" mass="41814">MRLVPLERCESKMMLGQSIYDGNGRVLLAKGTELSDRLIQRLKKLHIYSVYIEDELSQGIEIVESVPERLRIEAVNVITDSLNTIAELKDTSGSNLQGMMKTGRAIRSLQKVFKDLLSCLSENRTVINLLATTKIHGNDIYQHSLNVTIYACQLAIENGLPLKNIEEIGLGAMLHDVGKVFISHEVLNKPGKLTEEEYEYVKKHTELGFDLLRKIHEIPMTVSHCALQHHEKLDGTGYPRGLKETEIHSYAKIISVADVFSALTSHRAYRTPFLPHEALEILYAGSGSQFESKQIQLFKGCIAIYPQGLTVKMNDGRIGIISDYNFHSVGRPKVRIIRDEYNQKIVPYEIDLSSKEHLTLDIIESDPLLY</sequence>
<proteinExistence type="predicted"/>
<dbReference type="PANTHER" id="PTHR43155:SF2">
    <property type="entry name" value="CYCLIC DI-GMP PHOSPHODIESTERASE PA4108"/>
    <property type="match status" value="1"/>
</dbReference>
<dbReference type="SMART" id="SM00471">
    <property type="entry name" value="HDc"/>
    <property type="match status" value="1"/>
</dbReference>
<organism evidence="3 4">
    <name type="scientific">Bacillus salitolerans</name>
    <dbReference type="NCBI Taxonomy" id="1437434"/>
    <lineage>
        <taxon>Bacteria</taxon>
        <taxon>Bacillati</taxon>
        <taxon>Bacillota</taxon>
        <taxon>Bacilli</taxon>
        <taxon>Bacillales</taxon>
        <taxon>Bacillaceae</taxon>
        <taxon>Bacillus</taxon>
    </lineage>
</organism>
<dbReference type="InterPro" id="IPR006675">
    <property type="entry name" value="HDIG_dom"/>
</dbReference>
<reference evidence="4" key="1">
    <citation type="journal article" date="2019" name="Int. J. Syst. Evol. Microbiol.">
        <title>The Global Catalogue of Microorganisms (GCM) 10K type strain sequencing project: providing services to taxonomists for standard genome sequencing and annotation.</title>
        <authorList>
            <consortium name="The Broad Institute Genomics Platform"/>
            <consortium name="The Broad Institute Genome Sequencing Center for Infectious Disease"/>
            <person name="Wu L."/>
            <person name="Ma J."/>
        </authorList>
    </citation>
    <scope>NUCLEOTIDE SEQUENCE [LARGE SCALE GENOMIC DNA]</scope>
    <source>
        <strain evidence="4">CCUG 49339</strain>
    </source>
</reference>
<evidence type="ECO:0000313" key="3">
    <source>
        <dbReference type="EMBL" id="MFD1735908.1"/>
    </source>
</evidence>
<protein>
    <submittedName>
        <fullName evidence="3">HD-GYP domain-containing protein</fullName>
        <ecNumber evidence="3">3.1.4.-</ecNumber>
    </submittedName>
</protein>
<dbReference type="PROSITE" id="PS51831">
    <property type="entry name" value="HD"/>
    <property type="match status" value="1"/>
</dbReference>
<dbReference type="Gene3D" id="1.10.3210.10">
    <property type="entry name" value="Hypothetical protein af1432"/>
    <property type="match status" value="1"/>
</dbReference>
<dbReference type="EC" id="3.1.4.-" evidence="3"/>
<dbReference type="SUPFAM" id="SSF109604">
    <property type="entry name" value="HD-domain/PDEase-like"/>
    <property type="match status" value="1"/>
</dbReference>
<name>A0ABW4LMF1_9BACI</name>
<keyword evidence="4" id="KW-1185">Reference proteome</keyword>
<dbReference type="CDD" id="cd00077">
    <property type="entry name" value="HDc"/>
    <property type="match status" value="1"/>
</dbReference>
<dbReference type="Pfam" id="PF13487">
    <property type="entry name" value="HD_5"/>
    <property type="match status" value="1"/>
</dbReference>
<evidence type="ECO:0000259" key="1">
    <source>
        <dbReference type="PROSITE" id="PS51831"/>
    </source>
</evidence>
<comment type="caution">
    <text evidence="3">The sequence shown here is derived from an EMBL/GenBank/DDBJ whole genome shotgun (WGS) entry which is preliminary data.</text>
</comment>
<gene>
    <name evidence="3" type="ORF">ACFSCX_04940</name>
</gene>
<evidence type="ECO:0000313" key="4">
    <source>
        <dbReference type="Proteomes" id="UP001597214"/>
    </source>
</evidence>
<keyword evidence="3" id="KW-0378">Hydrolase</keyword>
<evidence type="ECO:0000259" key="2">
    <source>
        <dbReference type="PROSITE" id="PS51832"/>
    </source>
</evidence>
<dbReference type="InterPro" id="IPR006674">
    <property type="entry name" value="HD_domain"/>
</dbReference>
<dbReference type="GO" id="GO:0016787">
    <property type="term" value="F:hydrolase activity"/>
    <property type="evidence" value="ECO:0007669"/>
    <property type="project" value="UniProtKB-KW"/>
</dbReference>
<accession>A0ABW4LMF1</accession>
<dbReference type="PANTHER" id="PTHR43155">
    <property type="entry name" value="CYCLIC DI-GMP PHOSPHODIESTERASE PA4108-RELATED"/>
    <property type="match status" value="1"/>
</dbReference>
<dbReference type="Proteomes" id="UP001597214">
    <property type="component" value="Unassembled WGS sequence"/>
</dbReference>
<dbReference type="InterPro" id="IPR003607">
    <property type="entry name" value="HD/PDEase_dom"/>
</dbReference>
<feature type="domain" description="HD-GYP" evidence="2">
    <location>
        <begin position="118"/>
        <end position="314"/>
    </location>
</feature>
<dbReference type="EMBL" id="JBHUEM010000003">
    <property type="protein sequence ID" value="MFD1735908.1"/>
    <property type="molecule type" value="Genomic_DNA"/>
</dbReference>
<dbReference type="PROSITE" id="PS51832">
    <property type="entry name" value="HD_GYP"/>
    <property type="match status" value="1"/>
</dbReference>
<dbReference type="NCBIfam" id="TIGR00277">
    <property type="entry name" value="HDIG"/>
    <property type="match status" value="1"/>
</dbReference>
<feature type="domain" description="HD" evidence="1">
    <location>
        <begin position="140"/>
        <end position="263"/>
    </location>
</feature>
<dbReference type="InterPro" id="IPR037522">
    <property type="entry name" value="HD_GYP_dom"/>
</dbReference>
<dbReference type="RefSeq" id="WP_377927015.1">
    <property type="nucleotide sequence ID" value="NZ_JBHUEM010000003.1"/>
</dbReference>